<accession>A0A1J4K802</accession>
<evidence type="ECO:0000259" key="5">
    <source>
        <dbReference type="PROSITE" id="PS50090"/>
    </source>
</evidence>
<dbReference type="SMART" id="SM00717">
    <property type="entry name" value="SANT"/>
    <property type="match status" value="2"/>
</dbReference>
<protein>
    <recommendedName>
        <fullName evidence="9">Myb-like DNA-binding domain containing protein</fullName>
    </recommendedName>
</protein>
<evidence type="ECO:0000256" key="4">
    <source>
        <dbReference type="ARBA" id="ARBA00023242"/>
    </source>
</evidence>
<dbReference type="EMBL" id="MLAK01000691">
    <property type="protein sequence ID" value="OHT07625.1"/>
    <property type="molecule type" value="Genomic_DNA"/>
</dbReference>
<evidence type="ECO:0000259" key="6">
    <source>
        <dbReference type="PROSITE" id="PS51294"/>
    </source>
</evidence>
<keyword evidence="3" id="KW-0804">Transcription</keyword>
<reference evidence="7" key="1">
    <citation type="submission" date="2016-10" db="EMBL/GenBank/DDBJ databases">
        <authorList>
            <person name="Benchimol M."/>
            <person name="Almeida L.G."/>
            <person name="Vasconcelos A.T."/>
            <person name="Perreira-Neves A."/>
            <person name="Rosa I.A."/>
            <person name="Tasca T."/>
            <person name="Bogo M.R."/>
            <person name="de Souza W."/>
        </authorList>
    </citation>
    <scope>NUCLEOTIDE SEQUENCE [LARGE SCALE GENOMIC DNA]</scope>
    <source>
        <strain evidence="7">K</strain>
    </source>
</reference>
<organism evidence="7 8">
    <name type="scientific">Tritrichomonas foetus</name>
    <dbReference type="NCBI Taxonomy" id="1144522"/>
    <lineage>
        <taxon>Eukaryota</taxon>
        <taxon>Metamonada</taxon>
        <taxon>Parabasalia</taxon>
        <taxon>Tritrichomonadida</taxon>
        <taxon>Tritrichomonadidae</taxon>
        <taxon>Tritrichomonas</taxon>
    </lineage>
</organism>
<evidence type="ECO:0000313" key="7">
    <source>
        <dbReference type="EMBL" id="OHT07625.1"/>
    </source>
</evidence>
<keyword evidence="8" id="KW-1185">Reference proteome</keyword>
<dbReference type="PANTHER" id="PTHR46621">
    <property type="entry name" value="SNRNA-ACTIVATING PROTEIN COMPLEX SUBUNIT 4"/>
    <property type="match status" value="1"/>
</dbReference>
<dbReference type="SUPFAM" id="SSF46689">
    <property type="entry name" value="Homeodomain-like"/>
    <property type="match status" value="1"/>
</dbReference>
<dbReference type="CDD" id="cd00167">
    <property type="entry name" value="SANT"/>
    <property type="match status" value="2"/>
</dbReference>
<dbReference type="PROSITE" id="PS51294">
    <property type="entry name" value="HTH_MYB"/>
    <property type="match status" value="2"/>
</dbReference>
<feature type="domain" description="HTH myb-type" evidence="6">
    <location>
        <begin position="114"/>
        <end position="166"/>
    </location>
</feature>
<dbReference type="InterPro" id="IPR017930">
    <property type="entry name" value="Myb_dom"/>
</dbReference>
<dbReference type="InterPro" id="IPR051575">
    <property type="entry name" value="Myb-like_DNA-bd"/>
</dbReference>
<dbReference type="GO" id="GO:0019185">
    <property type="term" value="C:snRNA-activating protein complex"/>
    <property type="evidence" value="ECO:0007669"/>
    <property type="project" value="TreeGrafter"/>
</dbReference>
<dbReference type="Proteomes" id="UP000179807">
    <property type="component" value="Unassembled WGS sequence"/>
</dbReference>
<dbReference type="GeneID" id="94838272"/>
<dbReference type="PROSITE" id="PS50090">
    <property type="entry name" value="MYB_LIKE"/>
    <property type="match status" value="2"/>
</dbReference>
<dbReference type="GO" id="GO:0000978">
    <property type="term" value="F:RNA polymerase II cis-regulatory region sequence-specific DNA binding"/>
    <property type="evidence" value="ECO:0007669"/>
    <property type="project" value="TreeGrafter"/>
</dbReference>
<sequence>MEGFIKIPNIQEFQGYLYSATPHYNQVPTIPNRQTANHLSNPQYSPSPNLNYAYAPSNAQPATIGHISTISGNITVQNNPIANANINPAIQPSGLANAAGNNYACIIPTTLDYVTRGAWSTNEDTLLRNAVLRYGTNHWDNVACTIPGRTPTQCRERWMFRISPGLKKSPFEPWEDDFIIAERAKIGNHWTQIASQLPGRTSCAVKNRWYTVLRKHASKKDVIIETRKCAIDAVEIKNLLSQPVEIHANLV</sequence>
<dbReference type="Gene3D" id="1.10.10.60">
    <property type="entry name" value="Homeodomain-like"/>
    <property type="match status" value="2"/>
</dbReference>
<dbReference type="OrthoDB" id="2350934at2759"/>
<gene>
    <name evidence="7" type="ORF">TRFO_24116</name>
</gene>
<feature type="domain" description="Myb-like" evidence="5">
    <location>
        <begin position="163"/>
        <end position="213"/>
    </location>
</feature>
<name>A0A1J4K802_9EUKA</name>
<feature type="domain" description="HTH myb-type" evidence="6">
    <location>
        <begin position="167"/>
        <end position="217"/>
    </location>
</feature>
<evidence type="ECO:0000256" key="3">
    <source>
        <dbReference type="ARBA" id="ARBA00023163"/>
    </source>
</evidence>
<proteinExistence type="predicted"/>
<dbReference type="RefSeq" id="XP_068360761.1">
    <property type="nucleotide sequence ID" value="XM_068503568.1"/>
</dbReference>
<keyword evidence="2" id="KW-0238">DNA-binding</keyword>
<dbReference type="AlphaFoldDB" id="A0A1J4K802"/>
<evidence type="ECO:0000256" key="2">
    <source>
        <dbReference type="ARBA" id="ARBA00023125"/>
    </source>
</evidence>
<evidence type="ECO:0000313" key="8">
    <source>
        <dbReference type="Proteomes" id="UP000179807"/>
    </source>
</evidence>
<keyword evidence="1" id="KW-0805">Transcription regulation</keyword>
<dbReference type="GO" id="GO:0001006">
    <property type="term" value="F:RNA polymerase III type 3 promoter sequence-specific DNA binding"/>
    <property type="evidence" value="ECO:0007669"/>
    <property type="project" value="TreeGrafter"/>
</dbReference>
<evidence type="ECO:0000256" key="1">
    <source>
        <dbReference type="ARBA" id="ARBA00023015"/>
    </source>
</evidence>
<dbReference type="GO" id="GO:0042795">
    <property type="term" value="P:snRNA transcription by RNA polymerase II"/>
    <property type="evidence" value="ECO:0007669"/>
    <property type="project" value="TreeGrafter"/>
</dbReference>
<keyword evidence="4" id="KW-0539">Nucleus</keyword>
<dbReference type="InterPro" id="IPR001005">
    <property type="entry name" value="SANT/Myb"/>
</dbReference>
<dbReference type="PANTHER" id="PTHR46621:SF1">
    <property type="entry name" value="SNRNA-ACTIVATING PROTEIN COMPLEX SUBUNIT 4"/>
    <property type="match status" value="1"/>
</dbReference>
<dbReference type="Pfam" id="PF00249">
    <property type="entry name" value="Myb_DNA-binding"/>
    <property type="match status" value="2"/>
</dbReference>
<dbReference type="InterPro" id="IPR009057">
    <property type="entry name" value="Homeodomain-like_sf"/>
</dbReference>
<evidence type="ECO:0008006" key="9">
    <source>
        <dbReference type="Google" id="ProtNLM"/>
    </source>
</evidence>
<comment type="caution">
    <text evidence="7">The sequence shown here is derived from an EMBL/GenBank/DDBJ whole genome shotgun (WGS) entry which is preliminary data.</text>
</comment>
<feature type="domain" description="Myb-like" evidence="5">
    <location>
        <begin position="116"/>
        <end position="162"/>
    </location>
</feature>
<dbReference type="GO" id="GO:0042796">
    <property type="term" value="P:snRNA transcription by RNA polymerase III"/>
    <property type="evidence" value="ECO:0007669"/>
    <property type="project" value="TreeGrafter"/>
</dbReference>
<dbReference type="VEuPathDB" id="TrichDB:TRFO_24116"/>